<accession>A0A1G2HMP7</accession>
<comment type="caution">
    <text evidence="4">The sequence shown here is derived from an EMBL/GenBank/DDBJ whole genome shotgun (WGS) entry which is preliminary data.</text>
</comment>
<dbReference type="InterPro" id="IPR025158">
    <property type="entry name" value="Mg_chelat-rel_C"/>
</dbReference>
<dbReference type="AlphaFoldDB" id="A0A1G2HMP7"/>
<protein>
    <submittedName>
        <fullName evidence="4">Magnesium chelatase</fullName>
    </submittedName>
</protein>
<dbReference type="GO" id="GO:0005524">
    <property type="term" value="F:ATP binding"/>
    <property type="evidence" value="ECO:0007669"/>
    <property type="project" value="UniProtKB-KW"/>
</dbReference>
<organism evidence="4 5">
    <name type="scientific">Candidatus Staskawiczbacteria bacterium RIFCSPHIGHO2_01_FULL_36_16</name>
    <dbReference type="NCBI Taxonomy" id="1802200"/>
    <lineage>
        <taxon>Bacteria</taxon>
        <taxon>Candidatus Staskawicziibacteriota</taxon>
    </lineage>
</organism>
<keyword evidence="1" id="KW-0547">Nucleotide-binding</keyword>
<dbReference type="InterPro" id="IPR020568">
    <property type="entry name" value="Ribosomal_Su5_D2-typ_SF"/>
</dbReference>
<dbReference type="STRING" id="1802200.A2812_01280"/>
<dbReference type="PRINTS" id="PR01657">
    <property type="entry name" value="MCMFAMILY"/>
</dbReference>
<dbReference type="PANTHER" id="PTHR32039">
    <property type="entry name" value="MAGNESIUM-CHELATASE SUBUNIT CHLI"/>
    <property type="match status" value="1"/>
</dbReference>
<evidence type="ECO:0000313" key="5">
    <source>
        <dbReference type="Proteomes" id="UP000177190"/>
    </source>
</evidence>
<name>A0A1G2HMP7_9BACT</name>
<dbReference type="NCBIfam" id="TIGR00368">
    <property type="entry name" value="YifB family Mg chelatase-like AAA ATPase"/>
    <property type="match status" value="1"/>
</dbReference>
<evidence type="ECO:0000259" key="3">
    <source>
        <dbReference type="PROSITE" id="PS50051"/>
    </source>
</evidence>
<dbReference type="SUPFAM" id="SSF52540">
    <property type="entry name" value="P-loop containing nucleoside triphosphate hydrolases"/>
    <property type="match status" value="1"/>
</dbReference>
<dbReference type="Gene3D" id="3.40.50.300">
    <property type="entry name" value="P-loop containing nucleotide triphosphate hydrolases"/>
    <property type="match status" value="1"/>
</dbReference>
<dbReference type="InterPro" id="IPR014721">
    <property type="entry name" value="Ribsml_uS5_D2-typ_fold_subgr"/>
</dbReference>
<evidence type="ECO:0000313" key="4">
    <source>
        <dbReference type="EMBL" id="OGZ63669.1"/>
    </source>
</evidence>
<dbReference type="Gene3D" id="3.30.230.10">
    <property type="match status" value="1"/>
</dbReference>
<dbReference type="InterPro" id="IPR027417">
    <property type="entry name" value="P-loop_NTPase"/>
</dbReference>
<evidence type="ECO:0000256" key="1">
    <source>
        <dbReference type="ARBA" id="ARBA00022741"/>
    </source>
</evidence>
<evidence type="ECO:0000256" key="2">
    <source>
        <dbReference type="ARBA" id="ARBA00022840"/>
    </source>
</evidence>
<feature type="domain" description="MCM C-terminal AAA(+) ATPase" evidence="3">
    <location>
        <begin position="294"/>
        <end position="393"/>
    </location>
</feature>
<proteinExistence type="predicted"/>
<dbReference type="Pfam" id="PF01078">
    <property type="entry name" value="Mg_chelatase"/>
    <property type="match status" value="1"/>
</dbReference>
<dbReference type="Pfam" id="PF13541">
    <property type="entry name" value="ChlI"/>
    <property type="match status" value="1"/>
</dbReference>
<dbReference type="Pfam" id="PF13335">
    <property type="entry name" value="Mg_chelatase_C"/>
    <property type="match status" value="1"/>
</dbReference>
<dbReference type="PANTHER" id="PTHR32039:SF7">
    <property type="entry name" value="COMPETENCE PROTEIN COMM"/>
    <property type="match status" value="1"/>
</dbReference>
<dbReference type="PROSITE" id="PS50051">
    <property type="entry name" value="MCM_2"/>
    <property type="match status" value="1"/>
</dbReference>
<dbReference type="SUPFAM" id="SSF54211">
    <property type="entry name" value="Ribosomal protein S5 domain 2-like"/>
    <property type="match status" value="1"/>
</dbReference>
<dbReference type="GO" id="GO:0003677">
    <property type="term" value="F:DNA binding"/>
    <property type="evidence" value="ECO:0007669"/>
    <property type="project" value="InterPro"/>
</dbReference>
<sequence>MPSKIFSGALAGLDAQLVEVEIDVSQGLRSFSIVGLPDKAVKESEERVDSAVKAAKLLSPHARTFKVLVNLAPADLKKEGSIYDLPIALAFLLASKQTSFNPQDKLFFGELSLDGRLRPVKGALSFASLAKNLGFKEIILPKYNTKEACLISGVKVIGVKSLAEALGYLEKRTEIQPAEFNEQEKIYENSQQIDISWVKGQEYAKRALEITAAGAHNLFMFGPPGGGKSLLAKALPSILPKLNFAETLEVTKIYSAAGLLPENQAIVNLRPFRSPHHVSSEVAVIGGGNPPKPGEITLAHRGVLFLDEFPEFHRDVLESMRQPIEEGKISLSRAKYSFVFPSRFMLVAAANPCPCGYLNDPEKNCACSPSQVAMYRRKLSGPLMDRIDLFIEVPAVKYEKLAADSAENQSQLIRQKIEKAREAQKNRFIEDKILTNSEMTLPQIKKYCEHGQKSKELLKKYVDSGKLSARGYHKILKVSRTIADLAGSENIQYEHIAEALMYRIRGN</sequence>
<dbReference type="Proteomes" id="UP000177190">
    <property type="component" value="Unassembled WGS sequence"/>
</dbReference>
<dbReference type="EMBL" id="MHOM01000029">
    <property type="protein sequence ID" value="OGZ63669.1"/>
    <property type="molecule type" value="Genomic_DNA"/>
</dbReference>
<keyword evidence="2" id="KW-0067">ATP-binding</keyword>
<dbReference type="InterPro" id="IPR045006">
    <property type="entry name" value="CHLI-like"/>
</dbReference>
<dbReference type="InterPro" id="IPR001208">
    <property type="entry name" value="MCM_dom"/>
</dbReference>
<dbReference type="InterPro" id="IPR004482">
    <property type="entry name" value="Mg_chelat-rel"/>
</dbReference>
<dbReference type="InterPro" id="IPR000523">
    <property type="entry name" value="Mg_chelatse_chII-like_cat_dom"/>
</dbReference>
<gene>
    <name evidence="4" type="ORF">A2812_01280</name>
</gene>
<reference evidence="4 5" key="1">
    <citation type="journal article" date="2016" name="Nat. Commun.">
        <title>Thousands of microbial genomes shed light on interconnected biogeochemical processes in an aquifer system.</title>
        <authorList>
            <person name="Anantharaman K."/>
            <person name="Brown C.T."/>
            <person name="Hug L.A."/>
            <person name="Sharon I."/>
            <person name="Castelle C.J."/>
            <person name="Probst A.J."/>
            <person name="Thomas B.C."/>
            <person name="Singh A."/>
            <person name="Wilkins M.J."/>
            <person name="Karaoz U."/>
            <person name="Brodie E.L."/>
            <person name="Williams K.H."/>
            <person name="Hubbard S.S."/>
            <person name="Banfield J.F."/>
        </authorList>
    </citation>
    <scope>NUCLEOTIDE SEQUENCE [LARGE SCALE GENOMIC DNA]</scope>
</reference>